<comment type="caution">
    <text evidence="9">The sequence shown here is derived from an EMBL/GenBank/DDBJ whole genome shotgun (WGS) entry which is preliminary data.</text>
</comment>
<dbReference type="InterPro" id="IPR006223">
    <property type="entry name" value="GcvT"/>
</dbReference>
<evidence type="ECO:0000313" key="9">
    <source>
        <dbReference type="EMBL" id="MEI1251548.1"/>
    </source>
</evidence>
<dbReference type="EC" id="2.1.2.10" evidence="2"/>
<dbReference type="SUPFAM" id="SSF103025">
    <property type="entry name" value="Folate-binding domain"/>
    <property type="match status" value="1"/>
</dbReference>
<dbReference type="Gene3D" id="4.10.1250.10">
    <property type="entry name" value="Aminomethyltransferase fragment"/>
    <property type="match status" value="1"/>
</dbReference>
<dbReference type="InterPro" id="IPR029043">
    <property type="entry name" value="GcvT/YgfZ_C"/>
</dbReference>
<dbReference type="Gene3D" id="3.30.70.1400">
    <property type="entry name" value="Aminomethyltransferase beta-barrel domains"/>
    <property type="match status" value="1"/>
</dbReference>
<dbReference type="EMBL" id="JBAMYC010000017">
    <property type="protein sequence ID" value="MEI1251548.1"/>
    <property type="molecule type" value="Genomic_DNA"/>
</dbReference>
<evidence type="ECO:0000256" key="6">
    <source>
        <dbReference type="ARBA" id="ARBA00047665"/>
    </source>
</evidence>
<name>A0ABU8CRT6_9HYPH</name>
<dbReference type="InterPro" id="IPR028896">
    <property type="entry name" value="GcvT/YgfZ/DmdA"/>
</dbReference>
<accession>A0ABU8CRT6</accession>
<dbReference type="NCBIfam" id="NF010093">
    <property type="entry name" value="PRK13579.1"/>
    <property type="match status" value="1"/>
</dbReference>
<dbReference type="PANTHER" id="PTHR43757">
    <property type="entry name" value="AMINOMETHYLTRANSFERASE"/>
    <property type="match status" value="1"/>
</dbReference>
<sequence length="378" mass="40364">MDDTAALKKTPLHALHLSLGARMVPFAGYDMPVQYPAGVMKEHLHTRAEAGLFDVSHMGQVIVKAKSGSYEDAALALESLVPVDILGLAEGRQRYGFFTDDTGCILDDLMIAHLDDHLFVVVNAACKEADLAHLQTHIGDQCDITLLDRALIALQGPRAVAVLAELWADVAAMKFMDVRHCRLHDVSCLVSRSGYSGEDGFEISIPSDKAVDVTMRLLEHPDVQAIGLGARDSLRLEAGLCLYGNDIDTTTSPVEAALEWAMPKARRGNGARAGGFPGSGRILSELENGAARRRVGLKPEGKAPVRGHAKLYADAEGKVEIGEVTSGGFGPSVEGPVAMGYVPLSHAAAGTLVYAEVRGKYLPTTVSALPFVTPTYKR</sequence>
<dbReference type="SUPFAM" id="SSF101790">
    <property type="entry name" value="Aminomethyltransferase beta-barrel domain"/>
    <property type="match status" value="1"/>
</dbReference>
<protein>
    <recommendedName>
        <fullName evidence="2">aminomethyltransferase</fullName>
        <ecNumber evidence="2">2.1.2.10</ecNumber>
    </recommendedName>
    <alternativeName>
        <fullName evidence="5">Glycine cleavage system T protein</fullName>
    </alternativeName>
</protein>
<gene>
    <name evidence="9" type="primary">gcvT</name>
    <name evidence="9" type="ORF">V8Q02_26635</name>
</gene>
<evidence type="ECO:0000256" key="4">
    <source>
        <dbReference type="ARBA" id="ARBA00022679"/>
    </source>
</evidence>
<dbReference type="InterPro" id="IPR006222">
    <property type="entry name" value="GCVT_N"/>
</dbReference>
<evidence type="ECO:0000259" key="8">
    <source>
        <dbReference type="Pfam" id="PF08669"/>
    </source>
</evidence>
<evidence type="ECO:0000259" key="7">
    <source>
        <dbReference type="Pfam" id="PF01571"/>
    </source>
</evidence>
<evidence type="ECO:0000313" key="10">
    <source>
        <dbReference type="Proteomes" id="UP001531129"/>
    </source>
</evidence>
<evidence type="ECO:0000256" key="1">
    <source>
        <dbReference type="ARBA" id="ARBA00008609"/>
    </source>
</evidence>
<feature type="domain" description="Aminomethyltransferase C-terminal" evidence="8">
    <location>
        <begin position="292"/>
        <end position="372"/>
    </location>
</feature>
<dbReference type="Pfam" id="PF08669">
    <property type="entry name" value="GCV_T_C"/>
    <property type="match status" value="1"/>
</dbReference>
<dbReference type="NCBIfam" id="NF001567">
    <property type="entry name" value="PRK00389.1"/>
    <property type="match status" value="1"/>
</dbReference>
<dbReference type="Gene3D" id="2.40.30.110">
    <property type="entry name" value="Aminomethyltransferase beta-barrel domains"/>
    <property type="match status" value="1"/>
</dbReference>
<proteinExistence type="inferred from homology"/>
<dbReference type="Pfam" id="PF01571">
    <property type="entry name" value="GCV_T"/>
    <property type="match status" value="1"/>
</dbReference>
<keyword evidence="3" id="KW-0032">Aminotransferase</keyword>
<keyword evidence="4 9" id="KW-0808">Transferase</keyword>
<reference evidence="9 10" key="1">
    <citation type="submission" date="2024-01" db="EMBL/GenBank/DDBJ databases">
        <title>Draft genome sequences of three bacterial strains isolated from Acacia saligna represent a potential new species within the genus Rhizobium.</title>
        <authorList>
            <person name="Tambong J.T."/>
            <person name="Mnasri B."/>
        </authorList>
    </citation>
    <scope>NUCLEOTIDE SEQUENCE [LARGE SCALE GENOMIC DNA]</scope>
    <source>
        <strain evidence="9 10">1AS12I</strain>
    </source>
</reference>
<dbReference type="Proteomes" id="UP001531129">
    <property type="component" value="Unassembled WGS sequence"/>
</dbReference>
<dbReference type="Gene3D" id="3.30.1360.120">
    <property type="entry name" value="Probable tRNA modification gtpase trme, domain 1"/>
    <property type="match status" value="1"/>
</dbReference>
<dbReference type="InterPro" id="IPR013977">
    <property type="entry name" value="GcvT_C"/>
</dbReference>
<dbReference type="NCBIfam" id="TIGR00528">
    <property type="entry name" value="gcvT"/>
    <property type="match status" value="1"/>
</dbReference>
<keyword evidence="10" id="KW-1185">Reference proteome</keyword>
<dbReference type="PIRSF" id="PIRSF006487">
    <property type="entry name" value="GcvT"/>
    <property type="match status" value="1"/>
</dbReference>
<organism evidence="9 10">
    <name type="scientific">Rhizobium aouanii</name>
    <dbReference type="NCBI Taxonomy" id="3118145"/>
    <lineage>
        <taxon>Bacteria</taxon>
        <taxon>Pseudomonadati</taxon>
        <taxon>Pseudomonadota</taxon>
        <taxon>Alphaproteobacteria</taxon>
        <taxon>Hyphomicrobiales</taxon>
        <taxon>Rhizobiaceae</taxon>
        <taxon>Rhizobium/Agrobacterium group</taxon>
        <taxon>Rhizobium</taxon>
    </lineage>
</organism>
<dbReference type="PANTHER" id="PTHR43757:SF2">
    <property type="entry name" value="AMINOMETHYLTRANSFERASE, MITOCHONDRIAL"/>
    <property type="match status" value="1"/>
</dbReference>
<comment type="catalytic activity">
    <reaction evidence="6">
        <text>N(6)-[(R)-S(8)-aminomethyldihydrolipoyl]-L-lysyl-[protein] + (6S)-5,6,7,8-tetrahydrofolate = N(6)-[(R)-dihydrolipoyl]-L-lysyl-[protein] + (6R)-5,10-methylene-5,6,7,8-tetrahydrofolate + NH4(+)</text>
        <dbReference type="Rhea" id="RHEA:16945"/>
        <dbReference type="Rhea" id="RHEA-COMP:10475"/>
        <dbReference type="Rhea" id="RHEA-COMP:10492"/>
        <dbReference type="ChEBI" id="CHEBI:15636"/>
        <dbReference type="ChEBI" id="CHEBI:28938"/>
        <dbReference type="ChEBI" id="CHEBI:57453"/>
        <dbReference type="ChEBI" id="CHEBI:83100"/>
        <dbReference type="ChEBI" id="CHEBI:83143"/>
        <dbReference type="EC" id="2.1.2.10"/>
    </reaction>
</comment>
<evidence type="ECO:0000256" key="2">
    <source>
        <dbReference type="ARBA" id="ARBA00012616"/>
    </source>
</evidence>
<feature type="domain" description="GCVT N-terminal" evidence="7">
    <location>
        <begin position="12"/>
        <end position="263"/>
    </location>
</feature>
<dbReference type="RefSeq" id="WP_335915042.1">
    <property type="nucleotide sequence ID" value="NZ_JBAMYB010000017.1"/>
</dbReference>
<dbReference type="GO" id="GO:0004047">
    <property type="term" value="F:aminomethyltransferase activity"/>
    <property type="evidence" value="ECO:0007669"/>
    <property type="project" value="UniProtKB-EC"/>
</dbReference>
<evidence type="ECO:0000256" key="3">
    <source>
        <dbReference type="ARBA" id="ARBA00022576"/>
    </source>
</evidence>
<evidence type="ECO:0000256" key="5">
    <source>
        <dbReference type="ARBA" id="ARBA00031395"/>
    </source>
</evidence>
<comment type="similarity">
    <text evidence="1">Belongs to the GcvT family.</text>
</comment>
<dbReference type="InterPro" id="IPR027266">
    <property type="entry name" value="TrmE/GcvT-like"/>
</dbReference>